<evidence type="ECO:0000313" key="4">
    <source>
        <dbReference type="EMBL" id="MCM0620510.1"/>
    </source>
</evidence>
<proteinExistence type="predicted"/>
<sequence>MNSVSGVSTVGEPRARRKDDAGQTTVLVVGFLVVLLGAVAIVTDASAAYLQRSGLSTLADGAALYGADAGAAGTSLYTEGVPEGALPVDADAARAGVASYLDQVGATSEYPGLSAEVSVSGDTVLVRLRAPLDLPLTVPGGPGEATVAAEGSASTTTDG</sequence>
<dbReference type="Proteomes" id="UP001139485">
    <property type="component" value="Unassembled WGS sequence"/>
</dbReference>
<dbReference type="RefSeq" id="WP_250827108.1">
    <property type="nucleotide sequence ID" value="NZ_JAMOIL010000010.1"/>
</dbReference>
<feature type="domain" description="Putative Flp pilus-assembly TadG-like N-terminal" evidence="3">
    <location>
        <begin position="22"/>
        <end position="69"/>
    </location>
</feature>
<name>A0A9X2D7C8_9ACTN</name>
<evidence type="ECO:0000259" key="3">
    <source>
        <dbReference type="Pfam" id="PF13400"/>
    </source>
</evidence>
<keyword evidence="2" id="KW-0812">Transmembrane</keyword>
<feature type="transmembrane region" description="Helical" evidence="2">
    <location>
        <begin position="26"/>
        <end position="50"/>
    </location>
</feature>
<keyword evidence="2" id="KW-0472">Membrane</keyword>
<gene>
    <name evidence="4" type="ORF">M8330_09405</name>
</gene>
<organism evidence="4 5">
    <name type="scientific">Nocardioides bruguierae</name>
    <dbReference type="NCBI Taxonomy" id="2945102"/>
    <lineage>
        <taxon>Bacteria</taxon>
        <taxon>Bacillati</taxon>
        <taxon>Actinomycetota</taxon>
        <taxon>Actinomycetes</taxon>
        <taxon>Propionibacteriales</taxon>
        <taxon>Nocardioidaceae</taxon>
        <taxon>Nocardioides</taxon>
    </lineage>
</organism>
<dbReference type="Pfam" id="PF13400">
    <property type="entry name" value="Tad"/>
    <property type="match status" value="1"/>
</dbReference>
<protein>
    <submittedName>
        <fullName evidence="4">Pilus assembly protein TadG-related protein</fullName>
    </submittedName>
</protein>
<comment type="caution">
    <text evidence="4">The sequence shown here is derived from an EMBL/GenBank/DDBJ whole genome shotgun (WGS) entry which is preliminary data.</text>
</comment>
<accession>A0A9X2D7C8</accession>
<feature type="region of interest" description="Disordered" evidence="1">
    <location>
        <begin position="140"/>
        <end position="159"/>
    </location>
</feature>
<keyword evidence="2" id="KW-1133">Transmembrane helix</keyword>
<evidence type="ECO:0000256" key="1">
    <source>
        <dbReference type="SAM" id="MobiDB-lite"/>
    </source>
</evidence>
<dbReference type="InterPro" id="IPR028087">
    <property type="entry name" value="Tad_N"/>
</dbReference>
<dbReference type="AlphaFoldDB" id="A0A9X2D7C8"/>
<evidence type="ECO:0000313" key="5">
    <source>
        <dbReference type="Proteomes" id="UP001139485"/>
    </source>
</evidence>
<reference evidence="4" key="1">
    <citation type="submission" date="2022-05" db="EMBL/GenBank/DDBJ databases">
        <authorList>
            <person name="Tuo L."/>
        </authorList>
    </citation>
    <scope>NUCLEOTIDE SEQUENCE</scope>
    <source>
        <strain evidence="4">BSK12Z-4</strain>
    </source>
</reference>
<dbReference type="EMBL" id="JAMOIL010000010">
    <property type="protein sequence ID" value="MCM0620510.1"/>
    <property type="molecule type" value="Genomic_DNA"/>
</dbReference>
<keyword evidence="5" id="KW-1185">Reference proteome</keyword>
<evidence type="ECO:0000256" key="2">
    <source>
        <dbReference type="SAM" id="Phobius"/>
    </source>
</evidence>